<keyword evidence="7" id="KW-0653">Protein transport</keyword>
<gene>
    <name evidence="8" type="ORF">NE675_10990</name>
</gene>
<organism evidence="8 9">
    <name type="scientific">Megasphaera massiliensis</name>
    <dbReference type="NCBI Taxonomy" id="1232428"/>
    <lineage>
        <taxon>Bacteria</taxon>
        <taxon>Bacillati</taxon>
        <taxon>Bacillota</taxon>
        <taxon>Negativicutes</taxon>
        <taxon>Veillonellales</taxon>
        <taxon>Veillonellaceae</taxon>
        <taxon>Megasphaera</taxon>
    </lineage>
</organism>
<evidence type="ECO:0000256" key="6">
    <source>
        <dbReference type="ARBA" id="ARBA00023136"/>
    </source>
</evidence>
<keyword evidence="7" id="KW-0813">Transport</keyword>
<name>A0ABT1SUJ8_9FIRM</name>
<dbReference type="Gene3D" id="3.30.420.270">
    <property type="match status" value="1"/>
</dbReference>
<sequence>MRLRQLRDFEKPSIMIIPMIDIMFFLLVFFMMSSLSMVDMHSLGVQLPVAADASEAPSSQYAVTLKTDGTLWLNGNAVDREALMASARARQAEDKSFSVILYADKAVDYGKVMAVLDAFKKVGVTRIGLVADSGAQP</sequence>
<evidence type="ECO:0000256" key="4">
    <source>
        <dbReference type="ARBA" id="ARBA00022692"/>
    </source>
</evidence>
<dbReference type="PANTHER" id="PTHR30558">
    <property type="entry name" value="EXBD MEMBRANE COMPONENT OF PMF-DRIVEN MACROMOLECULE IMPORT SYSTEM"/>
    <property type="match status" value="1"/>
</dbReference>
<comment type="subcellular location">
    <subcellularLocation>
        <location evidence="1">Cell membrane</location>
        <topology evidence="1">Single-pass membrane protein</topology>
    </subcellularLocation>
    <subcellularLocation>
        <location evidence="7">Cell membrane</location>
        <topology evidence="7">Single-pass type II membrane protein</topology>
    </subcellularLocation>
</comment>
<comment type="similarity">
    <text evidence="2 7">Belongs to the ExbD/TolR family.</text>
</comment>
<dbReference type="Proteomes" id="UP001206692">
    <property type="component" value="Unassembled WGS sequence"/>
</dbReference>
<reference evidence="8 9" key="1">
    <citation type="submission" date="2022-06" db="EMBL/GenBank/DDBJ databases">
        <title>Isolation of gut microbiota from human fecal samples.</title>
        <authorList>
            <person name="Pamer E.G."/>
            <person name="Barat B."/>
            <person name="Waligurski E."/>
            <person name="Medina S."/>
            <person name="Paddock L."/>
            <person name="Mostad J."/>
        </authorList>
    </citation>
    <scope>NUCLEOTIDE SEQUENCE [LARGE SCALE GENOMIC DNA]</scope>
    <source>
        <strain evidence="8 9">DFI.1.1</strain>
    </source>
</reference>
<evidence type="ECO:0000313" key="8">
    <source>
        <dbReference type="EMBL" id="MCQ5343543.1"/>
    </source>
</evidence>
<keyword evidence="4 7" id="KW-0812">Transmembrane</keyword>
<comment type="caution">
    <text evidence="8">The sequence shown here is derived from an EMBL/GenBank/DDBJ whole genome shotgun (WGS) entry which is preliminary data.</text>
</comment>
<keyword evidence="6" id="KW-0472">Membrane</keyword>
<dbReference type="InterPro" id="IPR003400">
    <property type="entry name" value="ExbD"/>
</dbReference>
<dbReference type="Pfam" id="PF02472">
    <property type="entry name" value="ExbD"/>
    <property type="match status" value="1"/>
</dbReference>
<dbReference type="RefSeq" id="WP_062413145.1">
    <property type="nucleotide sequence ID" value="NZ_JAJCIO010000031.1"/>
</dbReference>
<evidence type="ECO:0000256" key="7">
    <source>
        <dbReference type="RuleBase" id="RU003879"/>
    </source>
</evidence>
<keyword evidence="9" id="KW-1185">Reference proteome</keyword>
<keyword evidence="5" id="KW-1133">Transmembrane helix</keyword>
<evidence type="ECO:0000313" key="9">
    <source>
        <dbReference type="Proteomes" id="UP001206692"/>
    </source>
</evidence>
<keyword evidence="3" id="KW-1003">Cell membrane</keyword>
<evidence type="ECO:0000256" key="2">
    <source>
        <dbReference type="ARBA" id="ARBA00005811"/>
    </source>
</evidence>
<evidence type="ECO:0000256" key="1">
    <source>
        <dbReference type="ARBA" id="ARBA00004162"/>
    </source>
</evidence>
<accession>A0ABT1SUJ8</accession>
<evidence type="ECO:0000256" key="5">
    <source>
        <dbReference type="ARBA" id="ARBA00022989"/>
    </source>
</evidence>
<proteinExistence type="inferred from homology"/>
<protein>
    <submittedName>
        <fullName evidence="8">Biopolymer transporter ExbD</fullName>
    </submittedName>
</protein>
<dbReference type="EMBL" id="JANGEW010000028">
    <property type="protein sequence ID" value="MCQ5343543.1"/>
    <property type="molecule type" value="Genomic_DNA"/>
</dbReference>
<evidence type="ECO:0000256" key="3">
    <source>
        <dbReference type="ARBA" id="ARBA00022475"/>
    </source>
</evidence>